<organism evidence="1 2">
    <name type="scientific">Sinocyclocheilus rhinocerous</name>
    <dbReference type="NCBI Taxonomy" id="307959"/>
    <lineage>
        <taxon>Eukaryota</taxon>
        <taxon>Metazoa</taxon>
        <taxon>Chordata</taxon>
        <taxon>Craniata</taxon>
        <taxon>Vertebrata</taxon>
        <taxon>Euteleostomi</taxon>
        <taxon>Actinopterygii</taxon>
        <taxon>Neopterygii</taxon>
        <taxon>Teleostei</taxon>
        <taxon>Ostariophysi</taxon>
        <taxon>Cypriniformes</taxon>
        <taxon>Cyprinidae</taxon>
        <taxon>Cyprininae</taxon>
        <taxon>Sinocyclocheilus</taxon>
    </lineage>
</organism>
<accession>A0A673MRV5</accession>
<dbReference type="Proteomes" id="UP000472270">
    <property type="component" value="Unassembled WGS sequence"/>
</dbReference>
<protein>
    <submittedName>
        <fullName evidence="1">T-box transcription factor 3b</fullName>
    </submittedName>
</protein>
<dbReference type="AlphaFoldDB" id="A0A673MRV5"/>
<name>A0A673MRV5_9TELE</name>
<keyword evidence="2" id="KW-1185">Reference proteome</keyword>
<reference evidence="1" key="1">
    <citation type="submission" date="2025-08" db="UniProtKB">
        <authorList>
            <consortium name="Ensembl"/>
        </authorList>
    </citation>
    <scope>IDENTIFICATION</scope>
</reference>
<evidence type="ECO:0000313" key="1">
    <source>
        <dbReference type="Ensembl" id="ENSSRHP00000092513.1"/>
    </source>
</evidence>
<dbReference type="Ensembl" id="ENSSRHT00000095010.1">
    <property type="protein sequence ID" value="ENSSRHP00000092513.1"/>
    <property type="gene ID" value="ENSSRHG00000045641.1"/>
</dbReference>
<sequence>FREELLATYTRMAYHHFIPASPTDLTISSMLGQQSQFFPVGYAKQLANVLHNSVRLALKDAASPAHLSVETRDPGLAPEDDPVVHLEVKERWGQFHRSEAAWTGRRGTCC</sequence>
<evidence type="ECO:0000313" key="2">
    <source>
        <dbReference type="Proteomes" id="UP000472270"/>
    </source>
</evidence>
<proteinExistence type="predicted"/>
<reference evidence="1" key="2">
    <citation type="submission" date="2025-09" db="UniProtKB">
        <authorList>
            <consortium name="Ensembl"/>
        </authorList>
    </citation>
    <scope>IDENTIFICATION</scope>
</reference>